<dbReference type="Gene3D" id="3.40.1140.10">
    <property type="match status" value="1"/>
</dbReference>
<gene>
    <name evidence="2" type="primary">smc_2</name>
    <name evidence="2" type="ORF">SIN8267_00740</name>
</gene>
<proteinExistence type="predicted"/>
<comment type="caution">
    <text evidence="2">The sequence shown here is derived from an EMBL/GenBank/DDBJ whole genome shotgun (WGS) entry which is preliminary data.</text>
</comment>
<dbReference type="Proteomes" id="UP000838100">
    <property type="component" value="Unassembled WGS sequence"/>
</dbReference>
<keyword evidence="3" id="KW-1185">Reference proteome</keyword>
<dbReference type="SUPFAM" id="SSF52540">
    <property type="entry name" value="P-loop containing nucleoside triphosphate hydrolases"/>
    <property type="match status" value="1"/>
</dbReference>
<feature type="coiled-coil region" evidence="1">
    <location>
        <begin position="754"/>
        <end position="802"/>
    </location>
</feature>
<organism evidence="2 3">
    <name type="scientific">Sinobacterium norvegicum</name>
    <dbReference type="NCBI Taxonomy" id="1641715"/>
    <lineage>
        <taxon>Bacteria</taxon>
        <taxon>Pseudomonadati</taxon>
        <taxon>Pseudomonadota</taxon>
        <taxon>Gammaproteobacteria</taxon>
        <taxon>Cellvibrionales</taxon>
        <taxon>Spongiibacteraceae</taxon>
        <taxon>Sinobacterium</taxon>
    </lineage>
</organism>
<dbReference type="Pfam" id="PF13555">
    <property type="entry name" value="AAA_29"/>
    <property type="match status" value="1"/>
</dbReference>
<dbReference type="EMBL" id="CAKLPX010000001">
    <property type="protein sequence ID" value="CAH0990646.1"/>
    <property type="molecule type" value="Genomic_DNA"/>
</dbReference>
<dbReference type="InterPro" id="IPR027417">
    <property type="entry name" value="P-loop_NTPase"/>
</dbReference>
<dbReference type="PANTHER" id="PTHR32182:SF0">
    <property type="entry name" value="DNA REPLICATION AND REPAIR PROTEIN RECF"/>
    <property type="match status" value="1"/>
</dbReference>
<sequence length="1216" mass="137239">MFLKRFIFVNWGGIPNQQFDMGPVNLLTGGNGSGKTTAADALQTIMTAAYDNLYSYNPGQEETSQRGRGGKQMRTLASYVLGCDDGSYARPWSCDGYIAAVFHPTKGESASPFTAIIGVRATVDGAGVARQARLIDSNFYIATQTELQLSDFYENHTDGEHIIQLTNLNKKLANAYGGDVIEKYDSKRAYLCRLYGALRGRADAVTKDEAFAAAKAFSGFMAYKPERRGIHQFVANEILEPKDQGEALRSVSSLMKNIHAMEAEAAKLNHRVDLLDRADQFGKAYIGHWVDEKTHGYIQAKSKYNQEQSVYVAAKDNQSKLRSEIAGNQKQQQVFDSRQRDIQQQIDELNARRMGVDVLRDKDQCELKQKDIVDDLGRLASELIQQDHQLRANITACDQLSKLMQQSSLALSIPAMTGGAVTENLLAVGQSKSLLDIDIHGLVARDWVGLDSLEQHLDLALEADGSHFALIKALHRDGADSKVGHTIRDQGQQLMIRRQQAVESKNQQYQRKVQQVDRLLAAQVSYPEYVVQALAAIQKYCPDADARVLCDYIEVTDERWQSAIEGYIGGNRFGIIVELGYEAEAIRIIRSLPGRRNNAKVIQGERVQADFQRLGKLNKNSIVHNMRFQHKIAEYYITASYSTVERVSDESALKKTRRGITQDGMASGNYAMFRCDINDADLVFGLGARERAVLALKNESATMLTELSGLDADYRQAKDLLVMLDSIKTHRYGEVVAELLDCQRQLNHVEVELANLDLSQCNDLEEQLSRVEEQRVEIRRQADTLLQQAGGLEERLSKLDKTLLQYDKNQESAELLADQCEQALESITSIWPDFDFNAVLDDAEQQAKDIDLAIIEQKLEQDTISLNQSLANIERSIGEQNSAAPPSEAVLFETDHSQSHGIQLFGRVVAMSKTLDEQKNRLKNNVLVEKFDQLTGIKASFNTTFVTNLCHAIYQAVRDGEQVLERLNSELLGHRFGADREYYQFDWKWLPEFEEYYRFFREIIEQPQLGDGVDLDQLQLSDKSRTVLQRLVDMLLAEDEQKAMNELARISDYRNYRQYEIYKNPEGKEPIALSQYGTGSGGQSETPFYIIRSAAVTSAFRFREGSNHLRMVLVDEAFSRMDETRSREVINYLTEQLGLQLIFVMPSSKAGAYMNILSNQFVFAKCPVANLSGELQTQVFVDRQRLNVEKIGELWAHHRRTIVHQASMDFMEEVLG</sequence>
<reference evidence="2" key="1">
    <citation type="submission" date="2021-12" db="EMBL/GenBank/DDBJ databases">
        <authorList>
            <person name="Rodrigo-Torres L."/>
            <person name="Arahal R. D."/>
            <person name="Lucena T."/>
        </authorList>
    </citation>
    <scope>NUCLEOTIDE SEQUENCE</scope>
    <source>
        <strain evidence="2">CECT 8267</strain>
    </source>
</reference>
<name>A0ABM9ABS2_9GAMM</name>
<evidence type="ECO:0000256" key="1">
    <source>
        <dbReference type="SAM" id="Coils"/>
    </source>
</evidence>
<dbReference type="PANTHER" id="PTHR32182">
    <property type="entry name" value="DNA REPLICATION AND REPAIR PROTEIN RECF"/>
    <property type="match status" value="1"/>
</dbReference>
<feature type="coiled-coil region" evidence="1">
    <location>
        <begin position="251"/>
        <end position="278"/>
    </location>
</feature>
<dbReference type="RefSeq" id="WP_237443325.1">
    <property type="nucleotide sequence ID" value="NZ_CAKLPX010000001.1"/>
</dbReference>
<protein>
    <submittedName>
        <fullName evidence="2">Chromosome partition protein Smc</fullName>
    </submittedName>
</protein>
<evidence type="ECO:0000313" key="2">
    <source>
        <dbReference type="EMBL" id="CAH0990646.1"/>
    </source>
</evidence>
<dbReference type="Pfam" id="PF13558">
    <property type="entry name" value="SbcC_Walker_B"/>
    <property type="match status" value="1"/>
</dbReference>
<keyword evidence="1" id="KW-0175">Coiled coil</keyword>
<accession>A0ABM9ABS2</accession>
<evidence type="ECO:0000313" key="3">
    <source>
        <dbReference type="Proteomes" id="UP000838100"/>
    </source>
</evidence>